<protein>
    <submittedName>
        <fullName evidence="1">Predicted thiol-disulfide oxidoreductase YuxK, DCC family</fullName>
    </submittedName>
</protein>
<organism evidence="1 2">
    <name type="scientific">Thalassotalea agarivorans</name>
    <name type="common">Thalassomonas agarivorans</name>
    <dbReference type="NCBI Taxonomy" id="349064"/>
    <lineage>
        <taxon>Bacteria</taxon>
        <taxon>Pseudomonadati</taxon>
        <taxon>Pseudomonadota</taxon>
        <taxon>Gammaproteobacteria</taxon>
        <taxon>Alteromonadales</taxon>
        <taxon>Colwelliaceae</taxon>
        <taxon>Thalassotalea</taxon>
    </lineage>
</organism>
<dbReference type="AlphaFoldDB" id="A0A1I0CCQ9"/>
<sequence>MLTFFYDSQCPLCVREVDALRERDKFNDISFVDVHDEHAMKAHEDIDKDRALNVLHGKINDTVVTGLDVTYHAWRVIGYGCLVAPLQWRFTKPLFERGYTFFAKRRHKIARFLYPNDVCENGVCEKGSHNE</sequence>
<dbReference type="RefSeq" id="WP_093328421.1">
    <property type="nucleotide sequence ID" value="NZ_AP027363.1"/>
</dbReference>
<dbReference type="EMBL" id="FOHK01000005">
    <property type="protein sequence ID" value="SET17343.1"/>
    <property type="molecule type" value="Genomic_DNA"/>
</dbReference>
<dbReference type="PANTHER" id="PTHR34290">
    <property type="entry name" value="SI:CH73-390P7.2"/>
    <property type="match status" value="1"/>
</dbReference>
<dbReference type="OrthoDB" id="5294764at2"/>
<evidence type="ECO:0000313" key="1">
    <source>
        <dbReference type="EMBL" id="SET17343.1"/>
    </source>
</evidence>
<dbReference type="InterPro" id="IPR007263">
    <property type="entry name" value="DCC1-like"/>
</dbReference>
<dbReference type="GO" id="GO:0015035">
    <property type="term" value="F:protein-disulfide reductase activity"/>
    <property type="evidence" value="ECO:0007669"/>
    <property type="project" value="InterPro"/>
</dbReference>
<evidence type="ECO:0000313" key="2">
    <source>
        <dbReference type="Proteomes" id="UP000199308"/>
    </source>
</evidence>
<dbReference type="Pfam" id="PF04134">
    <property type="entry name" value="DCC1-like"/>
    <property type="match status" value="1"/>
</dbReference>
<name>A0A1I0CCQ9_THASX</name>
<dbReference type="Proteomes" id="UP000199308">
    <property type="component" value="Unassembled WGS sequence"/>
</dbReference>
<dbReference type="PANTHER" id="PTHR34290:SF2">
    <property type="entry name" value="OS04G0668800 PROTEIN"/>
    <property type="match status" value="1"/>
</dbReference>
<dbReference type="STRING" id="349064.SAMN05660429_01154"/>
<gene>
    <name evidence="1" type="ORF">SAMN05660429_01154</name>
</gene>
<dbReference type="InterPro" id="IPR044691">
    <property type="entry name" value="DCC1_Trx"/>
</dbReference>
<accession>A0A1I0CCQ9</accession>
<reference evidence="1 2" key="1">
    <citation type="submission" date="2016-10" db="EMBL/GenBank/DDBJ databases">
        <authorList>
            <person name="de Groot N.N."/>
        </authorList>
    </citation>
    <scope>NUCLEOTIDE SEQUENCE [LARGE SCALE GENOMIC DNA]</scope>
    <source>
        <strain evidence="1 2">DSM 19706</strain>
    </source>
</reference>
<keyword evidence="2" id="KW-1185">Reference proteome</keyword>
<proteinExistence type="predicted"/>